<comment type="caution">
    <text evidence="8">Lacks conserved residue(s) required for the propagation of feature annotation.</text>
</comment>
<evidence type="ECO:0000256" key="8">
    <source>
        <dbReference type="RuleBase" id="RU365066"/>
    </source>
</evidence>
<name>A0A8S0ZLB4_ARCPL</name>
<evidence type="ECO:0000256" key="5">
    <source>
        <dbReference type="ARBA" id="ARBA00022729"/>
    </source>
</evidence>
<dbReference type="InterPro" id="IPR007217">
    <property type="entry name" value="Per1-like"/>
</dbReference>
<dbReference type="GO" id="GO:0000139">
    <property type="term" value="C:Golgi membrane"/>
    <property type="evidence" value="ECO:0007669"/>
    <property type="project" value="UniProtKB-SubCell"/>
</dbReference>
<comment type="similarity">
    <text evidence="2 8">Belongs to the PGAP3 family.</text>
</comment>
<feature type="transmembrane region" description="Helical" evidence="8">
    <location>
        <begin position="234"/>
        <end position="253"/>
    </location>
</feature>
<dbReference type="GO" id="GO:0016788">
    <property type="term" value="F:hydrolase activity, acting on ester bonds"/>
    <property type="evidence" value="ECO:0007669"/>
    <property type="project" value="TreeGrafter"/>
</dbReference>
<comment type="function">
    <text evidence="8">Involved in the lipid remodeling steps of GPI-anchor maturation.</text>
</comment>
<evidence type="ECO:0000256" key="6">
    <source>
        <dbReference type="ARBA" id="ARBA00022989"/>
    </source>
</evidence>
<evidence type="ECO:0000313" key="10">
    <source>
        <dbReference type="Proteomes" id="UP000494106"/>
    </source>
</evidence>
<dbReference type="Proteomes" id="UP000494106">
    <property type="component" value="Unassembled WGS sequence"/>
</dbReference>
<keyword evidence="8" id="KW-0333">Golgi apparatus</keyword>
<accession>A0A8S0ZLB4</accession>
<feature type="transmembrane region" description="Helical" evidence="8">
    <location>
        <begin position="204"/>
        <end position="222"/>
    </location>
</feature>
<keyword evidence="3 8" id="KW-0337">GPI-anchor biosynthesis</keyword>
<dbReference type="PANTHER" id="PTHR13148:SF0">
    <property type="entry name" value="POST-GPI ATTACHMENT TO PROTEINS FACTOR 3"/>
    <property type="match status" value="1"/>
</dbReference>
<feature type="signal peptide" evidence="8">
    <location>
        <begin position="1"/>
        <end position="20"/>
    </location>
</feature>
<comment type="caution">
    <text evidence="9">The sequence shown here is derived from an EMBL/GenBank/DDBJ whole genome shotgun (WGS) entry which is preliminary data.</text>
</comment>
<dbReference type="Pfam" id="PF04080">
    <property type="entry name" value="Per1"/>
    <property type="match status" value="1"/>
</dbReference>
<feature type="transmembrane region" description="Helical" evidence="8">
    <location>
        <begin position="138"/>
        <end position="159"/>
    </location>
</feature>
<dbReference type="GO" id="GO:0005789">
    <property type="term" value="C:endoplasmic reticulum membrane"/>
    <property type="evidence" value="ECO:0007669"/>
    <property type="project" value="TreeGrafter"/>
</dbReference>
<keyword evidence="7 8" id="KW-0472">Membrane</keyword>
<proteinExistence type="inferred from homology"/>
<keyword evidence="10" id="KW-1185">Reference proteome</keyword>
<evidence type="ECO:0000256" key="7">
    <source>
        <dbReference type="ARBA" id="ARBA00023136"/>
    </source>
</evidence>
<evidence type="ECO:0000313" key="9">
    <source>
        <dbReference type="EMBL" id="CAB3234777.1"/>
    </source>
</evidence>
<organism evidence="9 10">
    <name type="scientific">Arctia plantaginis</name>
    <name type="common">Wood tiger moth</name>
    <name type="synonym">Phalaena plantaginis</name>
    <dbReference type="NCBI Taxonomy" id="874455"/>
    <lineage>
        <taxon>Eukaryota</taxon>
        <taxon>Metazoa</taxon>
        <taxon>Ecdysozoa</taxon>
        <taxon>Arthropoda</taxon>
        <taxon>Hexapoda</taxon>
        <taxon>Insecta</taxon>
        <taxon>Pterygota</taxon>
        <taxon>Neoptera</taxon>
        <taxon>Endopterygota</taxon>
        <taxon>Lepidoptera</taxon>
        <taxon>Glossata</taxon>
        <taxon>Ditrysia</taxon>
        <taxon>Noctuoidea</taxon>
        <taxon>Erebidae</taxon>
        <taxon>Arctiinae</taxon>
        <taxon>Arctia</taxon>
    </lineage>
</organism>
<feature type="transmembrane region" description="Helical" evidence="8">
    <location>
        <begin position="292"/>
        <end position="310"/>
    </location>
</feature>
<gene>
    <name evidence="9" type="ORF">APLA_LOCUS5795</name>
</gene>
<evidence type="ECO:0000256" key="3">
    <source>
        <dbReference type="ARBA" id="ARBA00022502"/>
    </source>
</evidence>
<dbReference type="AlphaFoldDB" id="A0A8S0ZLB4"/>
<feature type="chain" id="PRO_5035963601" description="Post-GPI attachment to proteins factor 3" evidence="8">
    <location>
        <begin position="21"/>
        <end position="330"/>
    </location>
</feature>
<evidence type="ECO:0000256" key="4">
    <source>
        <dbReference type="ARBA" id="ARBA00022692"/>
    </source>
</evidence>
<keyword evidence="4 8" id="KW-0812">Transmembrane</keyword>
<keyword evidence="5 8" id="KW-0732">Signal</keyword>
<keyword evidence="6 8" id="KW-1133">Transmembrane helix</keyword>
<evidence type="ECO:0000256" key="2">
    <source>
        <dbReference type="ARBA" id="ARBA00006387"/>
    </source>
</evidence>
<dbReference type="EMBL" id="CADEBC010000483">
    <property type="protein sequence ID" value="CAB3234777.1"/>
    <property type="molecule type" value="Genomic_DNA"/>
</dbReference>
<sequence length="330" mass="38643">MRTVFISIIILCGIFLPVWSSLGDRSMIYQRCLNKCIQDNCTDVSGDTFKRYAAKQQDFWCMVLRWSCREECYYQCMWYTVRTFERAGEGIPKFYGKWPFVRLMGVQEPASAFASVLNFAANYYMFKKLRREFPYSMAHRMPIIIFYQVYAVVCMNAWVWSTIFHMRDSPFTEFMDYACALSMVMGLFVASIVRVCYKRTKLMIFLLLIPLFYFVTHVRYLYSGFINYDYNMKLNIFFGGAGALVWVCAAGAQARAGRAYAWRLLAFTALSAAALALELFDFPPRARAWDAHALWHLATAPLPLLFYKYVIDDLRYLQSKEQEKFLLKLT</sequence>
<protein>
    <recommendedName>
        <fullName evidence="8">Post-GPI attachment to proteins factor 3</fullName>
    </recommendedName>
</protein>
<reference evidence="9 10" key="1">
    <citation type="submission" date="2020-04" db="EMBL/GenBank/DDBJ databases">
        <authorList>
            <person name="Wallbank WR R."/>
            <person name="Pardo Diaz C."/>
            <person name="Kozak K."/>
            <person name="Martin S."/>
            <person name="Jiggins C."/>
            <person name="Moest M."/>
            <person name="Warren A I."/>
            <person name="Byers J.R.P. K."/>
            <person name="Montejo-Kovacevich G."/>
            <person name="Yen C E."/>
        </authorList>
    </citation>
    <scope>NUCLEOTIDE SEQUENCE [LARGE SCALE GENOMIC DNA]</scope>
</reference>
<evidence type="ECO:0000256" key="1">
    <source>
        <dbReference type="ARBA" id="ARBA00004127"/>
    </source>
</evidence>
<feature type="transmembrane region" description="Helical" evidence="8">
    <location>
        <begin position="174"/>
        <end position="197"/>
    </location>
</feature>
<dbReference type="GO" id="GO:0006506">
    <property type="term" value="P:GPI anchor biosynthetic process"/>
    <property type="evidence" value="ECO:0007669"/>
    <property type="project" value="UniProtKB-KW"/>
</dbReference>
<comment type="subcellular location">
    <subcellularLocation>
        <location evidence="1">Endomembrane system</location>
        <topology evidence="1">Multi-pass membrane protein</topology>
    </subcellularLocation>
    <subcellularLocation>
        <location evidence="8">Golgi apparatus membrane</location>
        <topology evidence="8">Multi-pass membrane protein</topology>
    </subcellularLocation>
</comment>
<dbReference type="PANTHER" id="PTHR13148">
    <property type="entry name" value="PER1-RELATED"/>
    <property type="match status" value="1"/>
</dbReference>
<dbReference type="OrthoDB" id="419770at2759"/>
<feature type="transmembrane region" description="Helical" evidence="8">
    <location>
        <begin position="260"/>
        <end position="280"/>
    </location>
</feature>